<gene>
    <name evidence="14" type="primary">LOC101847025</name>
</gene>
<accession>A0ABM0JI47</accession>
<comment type="subunit">
    <text evidence="10">Interacts (via lumenal domain) with lysosomal protein MFSD1; the interaction starts while both proteins are still in the endoplasmic reticulum and is required for stabilization of MFSD1 in lysosomes but has no direct effect on its targeting to lysosomes or transporter activity.</text>
</comment>
<keyword evidence="13" id="KW-1185">Reference proteome</keyword>
<evidence type="ECO:0000256" key="1">
    <source>
        <dbReference type="ARBA" id="ARBA00010599"/>
    </source>
</evidence>
<dbReference type="PANTHER" id="PTHR31981:SF1">
    <property type="entry name" value="GLYCOSYLATED LYSOSOMAL MEMBRANE PROTEIN"/>
    <property type="match status" value="1"/>
</dbReference>
<evidence type="ECO:0000256" key="7">
    <source>
        <dbReference type="ARBA" id="ARBA00023228"/>
    </source>
</evidence>
<feature type="transmembrane region" description="Helical" evidence="11">
    <location>
        <begin position="380"/>
        <end position="404"/>
    </location>
</feature>
<evidence type="ECO:0000256" key="6">
    <source>
        <dbReference type="ARBA" id="ARBA00023180"/>
    </source>
</evidence>
<dbReference type="Pfam" id="PF15065">
    <property type="entry name" value="NCU-G1"/>
    <property type="match status" value="1"/>
</dbReference>
<feature type="chain" id="PRO_5045664238" evidence="12">
    <location>
        <begin position="25"/>
        <end position="432"/>
    </location>
</feature>
<evidence type="ECO:0000256" key="2">
    <source>
        <dbReference type="ARBA" id="ARBA00022692"/>
    </source>
</evidence>
<evidence type="ECO:0000256" key="12">
    <source>
        <dbReference type="SAM" id="SignalP"/>
    </source>
</evidence>
<evidence type="ECO:0000256" key="3">
    <source>
        <dbReference type="ARBA" id="ARBA00022729"/>
    </source>
</evidence>
<comment type="function">
    <text evidence="8">Required to protect lysosomal transporter MFSD1 from lysosomal proteolysis and for MFSD1 lysosomal localization.</text>
</comment>
<dbReference type="RefSeq" id="XP_005094152.1">
    <property type="nucleotide sequence ID" value="XM_005094095.3"/>
</dbReference>
<name>A0ABM0JI47_APLCA</name>
<organism evidence="13 14">
    <name type="scientific">Aplysia californica</name>
    <name type="common">California sea hare</name>
    <dbReference type="NCBI Taxonomy" id="6500"/>
    <lineage>
        <taxon>Eukaryota</taxon>
        <taxon>Metazoa</taxon>
        <taxon>Spiralia</taxon>
        <taxon>Lophotrochozoa</taxon>
        <taxon>Mollusca</taxon>
        <taxon>Gastropoda</taxon>
        <taxon>Heterobranchia</taxon>
        <taxon>Euthyneura</taxon>
        <taxon>Tectipleura</taxon>
        <taxon>Aplysiida</taxon>
        <taxon>Aplysioidea</taxon>
        <taxon>Aplysiidae</taxon>
        <taxon>Aplysia</taxon>
    </lineage>
</organism>
<dbReference type="GeneID" id="101847025"/>
<feature type="signal peptide" evidence="12">
    <location>
        <begin position="1"/>
        <end position="24"/>
    </location>
</feature>
<evidence type="ECO:0000256" key="8">
    <source>
        <dbReference type="ARBA" id="ARBA00024176"/>
    </source>
</evidence>
<comment type="subcellular location">
    <subcellularLocation>
        <location evidence="9">Lysosome membrane</location>
        <topology evidence="9">Single-pass type I membrane protein</topology>
        <orientation evidence="9">Lumenal side</orientation>
    </subcellularLocation>
</comment>
<proteinExistence type="inferred from homology"/>
<keyword evidence="2 11" id="KW-0812">Transmembrane</keyword>
<reference evidence="14" key="1">
    <citation type="submission" date="2025-08" db="UniProtKB">
        <authorList>
            <consortium name="RefSeq"/>
        </authorList>
    </citation>
    <scope>IDENTIFICATION</scope>
</reference>
<sequence>MATAAGDFCMFLVLLLTCVHVSQAISRKVHTYSWPDCQKYSESCKEAQQQGYNVVYSKASLKSNDNLLYAFSTIGLPTVVMARTTSEDMNMEFDWDKLVNKSSLMDAISITGKGTVEYKFGVAFTKLIEYDDRNDTADLVVCEKNKGNFTIRSFEEFTWQPVEKNIKKDTFVFNSSDTFFPPSKSDNGSVSFKFFVRGSDGRSPDLPGLKYTGNETQIEFEIDKYTPSYNNSRFALEVAIVSQSTNKDMSVRVTETIDDEYAPGVFKIADLLSDPARKTEAGFVQWKPVAYFDKSRGRKSATEVQIYTLENLDEGEQLNKSALYAFFGEDLYDGSKVIKRISNISFGLPKDGFYVKNNYTEWTYAVGYGEPPHDAISMTVIIIISAGLGLPVIIIIFGALFTIVRKCRRSSEQQYEPINGSGSINRNNPQVN</sequence>
<protein>
    <submittedName>
        <fullName evidence="14">Glycosylated lysosomal membrane protein A isoform X1</fullName>
    </submittedName>
</protein>
<evidence type="ECO:0000256" key="9">
    <source>
        <dbReference type="ARBA" id="ARBA00024189"/>
    </source>
</evidence>
<dbReference type="Proteomes" id="UP000694888">
    <property type="component" value="Unplaced"/>
</dbReference>
<dbReference type="PANTHER" id="PTHR31981">
    <property type="entry name" value="GLYCOSYLATED LYSOSOMAL MEMBRANE PROTEIN"/>
    <property type="match status" value="1"/>
</dbReference>
<evidence type="ECO:0000313" key="13">
    <source>
        <dbReference type="Proteomes" id="UP000694888"/>
    </source>
</evidence>
<keyword evidence="4 11" id="KW-1133">Transmembrane helix</keyword>
<keyword evidence="6" id="KW-0325">Glycoprotein</keyword>
<evidence type="ECO:0000256" key="10">
    <source>
        <dbReference type="ARBA" id="ARBA00044960"/>
    </source>
</evidence>
<evidence type="ECO:0000313" key="14">
    <source>
        <dbReference type="RefSeq" id="XP_005094152.1"/>
    </source>
</evidence>
<evidence type="ECO:0000256" key="11">
    <source>
        <dbReference type="SAM" id="Phobius"/>
    </source>
</evidence>
<keyword evidence="5 11" id="KW-0472">Membrane</keyword>
<keyword evidence="3 12" id="KW-0732">Signal</keyword>
<dbReference type="InterPro" id="IPR029382">
    <property type="entry name" value="NCU-G1"/>
</dbReference>
<comment type="similarity">
    <text evidence="1">Belongs to the GLMP family.</text>
</comment>
<evidence type="ECO:0000256" key="4">
    <source>
        <dbReference type="ARBA" id="ARBA00022989"/>
    </source>
</evidence>
<evidence type="ECO:0000256" key="5">
    <source>
        <dbReference type="ARBA" id="ARBA00023136"/>
    </source>
</evidence>
<keyword evidence="7" id="KW-0458">Lysosome</keyword>